<gene>
    <name evidence="2" type="ORF">TSPGSL018_19004</name>
</gene>
<evidence type="ECO:0000256" key="1">
    <source>
        <dbReference type="SAM" id="MobiDB-lite"/>
    </source>
</evidence>
<reference evidence="2" key="1">
    <citation type="submission" date="2014-05" db="EMBL/GenBank/DDBJ databases">
        <title>The transcriptome of the halophilic microalga Tetraselmis sp. GSL018 isolated from the Great Salt Lake, Utah.</title>
        <authorList>
            <person name="Jinkerson R.E."/>
            <person name="D'Adamo S."/>
            <person name="Posewitz M.C."/>
        </authorList>
    </citation>
    <scope>NUCLEOTIDE SEQUENCE</scope>
    <source>
        <strain evidence="2">GSL018</strain>
    </source>
</reference>
<dbReference type="AlphaFoldDB" id="A0A061S1T6"/>
<name>A0A061S1T6_9CHLO</name>
<proteinExistence type="predicted"/>
<accession>A0A061S1T6</accession>
<evidence type="ECO:0000313" key="2">
    <source>
        <dbReference type="EMBL" id="JAC76890.1"/>
    </source>
</evidence>
<feature type="non-terminal residue" evidence="2">
    <location>
        <position position="1"/>
    </location>
</feature>
<sequence length="101" mass="11267">SNIDSEERSCLDRPRFLDGAKIKHNFRRTVSAFDSSYNKATFKVAKDRRSVDGSSGISAANYKHYARLLDTFDRALPGKKISLPDGNEVERPLTASNGDDM</sequence>
<organism evidence="2">
    <name type="scientific">Tetraselmis sp. GSL018</name>
    <dbReference type="NCBI Taxonomy" id="582737"/>
    <lineage>
        <taxon>Eukaryota</taxon>
        <taxon>Viridiplantae</taxon>
        <taxon>Chlorophyta</taxon>
        <taxon>core chlorophytes</taxon>
        <taxon>Chlorodendrophyceae</taxon>
        <taxon>Chlorodendrales</taxon>
        <taxon>Chlorodendraceae</taxon>
        <taxon>Tetraselmis</taxon>
    </lineage>
</organism>
<protein>
    <submittedName>
        <fullName evidence="2">Uncharacterized protein</fullName>
    </submittedName>
</protein>
<dbReference type="EMBL" id="GBEZ01008663">
    <property type="protein sequence ID" value="JAC76890.1"/>
    <property type="molecule type" value="Transcribed_RNA"/>
</dbReference>
<feature type="region of interest" description="Disordered" evidence="1">
    <location>
        <begin position="80"/>
        <end position="101"/>
    </location>
</feature>